<comment type="subcellular location">
    <subcellularLocation>
        <location evidence="4 14">Cytoplasm</location>
    </subcellularLocation>
</comment>
<sequence length="192" mass="20971">MAGRLIVGTDEAGRGPLAGPVVAAAVVLTRPQREILLDLGLRDSKKLSEARRESLFLSMSRLGVLWRAQAASPARIERMNILQASLWAMKRSVLALAVEADRVIVDGNRLIPGLPFDQRALPGADDIVPAVAAASVVAKVLRDRAMTALDRLYPQWGFARHKGYGTASHREALRRLGLCPIHRPSFCRKILP</sequence>
<dbReference type="KEGG" id="aram:KAR29_10010"/>
<evidence type="ECO:0000259" key="17">
    <source>
        <dbReference type="PROSITE" id="PS51975"/>
    </source>
</evidence>
<dbReference type="GO" id="GO:0030145">
    <property type="term" value="F:manganese ion binding"/>
    <property type="evidence" value="ECO:0007669"/>
    <property type="project" value="UniProtKB-UniRule"/>
</dbReference>
<dbReference type="RefSeq" id="WP_274372855.1">
    <property type="nucleotide sequence ID" value="NZ_CP072943.1"/>
</dbReference>
<keyword evidence="19" id="KW-1185">Reference proteome</keyword>
<evidence type="ECO:0000256" key="13">
    <source>
        <dbReference type="ARBA" id="ARBA00023211"/>
    </source>
</evidence>
<evidence type="ECO:0000256" key="9">
    <source>
        <dbReference type="ARBA" id="ARBA00022722"/>
    </source>
</evidence>
<dbReference type="EMBL" id="CP072943">
    <property type="protein sequence ID" value="QTX31684.1"/>
    <property type="molecule type" value="Genomic_DNA"/>
</dbReference>
<dbReference type="GO" id="GO:0006298">
    <property type="term" value="P:mismatch repair"/>
    <property type="evidence" value="ECO:0007669"/>
    <property type="project" value="TreeGrafter"/>
</dbReference>
<dbReference type="AlphaFoldDB" id="A0A9Q7AE49"/>
<keyword evidence="12 14" id="KW-0378">Hydrolase</keyword>
<dbReference type="Proteomes" id="UP000671879">
    <property type="component" value="Chromosome"/>
</dbReference>
<dbReference type="SUPFAM" id="SSF53098">
    <property type="entry name" value="Ribonuclease H-like"/>
    <property type="match status" value="1"/>
</dbReference>
<dbReference type="NCBIfam" id="NF000595">
    <property type="entry name" value="PRK00015.1-3"/>
    <property type="match status" value="1"/>
</dbReference>
<dbReference type="InterPro" id="IPR001352">
    <property type="entry name" value="RNase_HII/HIII"/>
</dbReference>
<dbReference type="GO" id="GO:0004523">
    <property type="term" value="F:RNA-DNA hybrid ribonuclease activity"/>
    <property type="evidence" value="ECO:0007669"/>
    <property type="project" value="UniProtKB-UniRule"/>
</dbReference>
<comment type="cofactor">
    <cofactor evidence="2">
        <name>Mg(2+)</name>
        <dbReference type="ChEBI" id="CHEBI:18420"/>
    </cofactor>
</comment>
<evidence type="ECO:0000256" key="7">
    <source>
        <dbReference type="ARBA" id="ARBA00019179"/>
    </source>
</evidence>
<evidence type="ECO:0000256" key="4">
    <source>
        <dbReference type="ARBA" id="ARBA00004496"/>
    </source>
</evidence>
<feature type="domain" description="RNase H type-2" evidence="17">
    <location>
        <begin position="4"/>
        <end position="192"/>
    </location>
</feature>
<dbReference type="PROSITE" id="PS51975">
    <property type="entry name" value="RNASE_H_2"/>
    <property type="match status" value="1"/>
</dbReference>
<evidence type="ECO:0000256" key="10">
    <source>
        <dbReference type="ARBA" id="ARBA00022723"/>
    </source>
</evidence>
<evidence type="ECO:0000256" key="12">
    <source>
        <dbReference type="ARBA" id="ARBA00022801"/>
    </source>
</evidence>
<evidence type="ECO:0000256" key="16">
    <source>
        <dbReference type="RuleBase" id="RU003515"/>
    </source>
</evidence>
<dbReference type="HAMAP" id="MF_00052_B">
    <property type="entry name" value="RNase_HII_B"/>
    <property type="match status" value="1"/>
</dbReference>
<dbReference type="CDD" id="cd07182">
    <property type="entry name" value="RNase_HII_bacteria_HII_like"/>
    <property type="match status" value="1"/>
</dbReference>
<evidence type="ECO:0000256" key="6">
    <source>
        <dbReference type="ARBA" id="ARBA00012180"/>
    </source>
</evidence>
<keyword evidence="8 14" id="KW-0963">Cytoplasm</keyword>
<comment type="cofactor">
    <cofactor evidence="14 15">
        <name>Mn(2+)</name>
        <dbReference type="ChEBI" id="CHEBI:29035"/>
    </cofactor>
    <cofactor evidence="14 15">
        <name>Mg(2+)</name>
        <dbReference type="ChEBI" id="CHEBI:18420"/>
    </cofactor>
    <text evidence="14 15">Manganese or magnesium. Binds 1 divalent metal ion per monomer in the absence of substrate. May bind a second metal ion after substrate binding.</text>
</comment>
<evidence type="ECO:0000256" key="15">
    <source>
        <dbReference type="PROSITE-ProRule" id="PRU01319"/>
    </source>
</evidence>
<feature type="binding site" evidence="14 15">
    <location>
        <position position="106"/>
    </location>
    <ligand>
        <name>a divalent metal cation</name>
        <dbReference type="ChEBI" id="CHEBI:60240"/>
    </ligand>
</feature>
<organism evidence="18 19">
    <name type="scientific">Aminithiophilus ramosus</name>
    <dbReference type="NCBI Taxonomy" id="3029084"/>
    <lineage>
        <taxon>Bacteria</taxon>
        <taxon>Thermotogati</taxon>
        <taxon>Synergistota</taxon>
        <taxon>Synergistia</taxon>
        <taxon>Synergistales</taxon>
        <taxon>Aminithiophilaceae</taxon>
        <taxon>Aminithiophilus</taxon>
    </lineage>
</organism>
<evidence type="ECO:0000313" key="19">
    <source>
        <dbReference type="Proteomes" id="UP000671879"/>
    </source>
</evidence>
<evidence type="ECO:0000313" key="18">
    <source>
        <dbReference type="EMBL" id="QTX31684.1"/>
    </source>
</evidence>
<comment type="similarity">
    <text evidence="5 14 16">Belongs to the RNase HII family.</text>
</comment>
<dbReference type="EC" id="3.1.26.4" evidence="6 14"/>
<comment type="function">
    <text evidence="3 14 16">Endonuclease that specifically degrades the RNA of RNA-DNA hybrids.</text>
</comment>
<dbReference type="PANTHER" id="PTHR10954:SF18">
    <property type="entry name" value="RIBONUCLEASE HII"/>
    <property type="match status" value="1"/>
</dbReference>
<evidence type="ECO:0000256" key="1">
    <source>
        <dbReference type="ARBA" id="ARBA00000077"/>
    </source>
</evidence>
<dbReference type="PANTHER" id="PTHR10954">
    <property type="entry name" value="RIBONUCLEASE H2 SUBUNIT A"/>
    <property type="match status" value="1"/>
</dbReference>
<evidence type="ECO:0000256" key="11">
    <source>
        <dbReference type="ARBA" id="ARBA00022759"/>
    </source>
</evidence>
<keyword evidence="13 14" id="KW-0464">Manganese</keyword>
<name>A0A9Q7AE49_9BACT</name>
<proteinExistence type="inferred from homology"/>
<keyword evidence="11 14" id="KW-0255">Endonuclease</keyword>
<dbReference type="GO" id="GO:0032299">
    <property type="term" value="C:ribonuclease H2 complex"/>
    <property type="evidence" value="ECO:0007669"/>
    <property type="project" value="TreeGrafter"/>
</dbReference>
<evidence type="ECO:0000256" key="2">
    <source>
        <dbReference type="ARBA" id="ARBA00001946"/>
    </source>
</evidence>
<evidence type="ECO:0000256" key="3">
    <source>
        <dbReference type="ARBA" id="ARBA00004065"/>
    </source>
</evidence>
<dbReference type="InterPro" id="IPR022898">
    <property type="entry name" value="RNase_HII"/>
</dbReference>
<dbReference type="Gene3D" id="3.30.420.10">
    <property type="entry name" value="Ribonuclease H-like superfamily/Ribonuclease H"/>
    <property type="match status" value="1"/>
</dbReference>
<evidence type="ECO:0000256" key="5">
    <source>
        <dbReference type="ARBA" id="ARBA00007383"/>
    </source>
</evidence>
<dbReference type="Pfam" id="PF01351">
    <property type="entry name" value="RNase_HII"/>
    <property type="match status" value="1"/>
</dbReference>
<dbReference type="GO" id="GO:0005737">
    <property type="term" value="C:cytoplasm"/>
    <property type="evidence" value="ECO:0007669"/>
    <property type="project" value="UniProtKB-SubCell"/>
</dbReference>
<gene>
    <name evidence="14" type="primary">rnhB</name>
    <name evidence="18" type="ORF">KAR29_10010</name>
</gene>
<reference evidence="19" key="1">
    <citation type="submission" date="2021-04" db="EMBL/GenBank/DDBJ databases">
        <title>A novel Synergistetes isolate from a pyrite-forming mixed culture.</title>
        <authorList>
            <person name="Bunk B."/>
            <person name="Sproer C."/>
            <person name="Spring S."/>
            <person name="Pester M."/>
        </authorList>
    </citation>
    <scope>NUCLEOTIDE SEQUENCE [LARGE SCALE GENOMIC DNA]</scope>
    <source>
        <strain evidence="19">J.5.4.2-T.3.5.2</strain>
    </source>
</reference>
<accession>A0A9Q7AE49</accession>
<dbReference type="GO" id="GO:0003723">
    <property type="term" value="F:RNA binding"/>
    <property type="evidence" value="ECO:0007669"/>
    <property type="project" value="UniProtKB-UniRule"/>
</dbReference>
<dbReference type="InterPro" id="IPR024567">
    <property type="entry name" value="RNase_HII/HIII_dom"/>
</dbReference>
<dbReference type="GO" id="GO:0043137">
    <property type="term" value="P:DNA replication, removal of RNA primer"/>
    <property type="evidence" value="ECO:0007669"/>
    <property type="project" value="TreeGrafter"/>
</dbReference>
<feature type="binding site" evidence="14 15">
    <location>
        <position position="11"/>
    </location>
    <ligand>
        <name>a divalent metal cation</name>
        <dbReference type="ChEBI" id="CHEBI:60240"/>
    </ligand>
</feature>
<evidence type="ECO:0000256" key="8">
    <source>
        <dbReference type="ARBA" id="ARBA00022490"/>
    </source>
</evidence>
<dbReference type="InterPro" id="IPR012337">
    <property type="entry name" value="RNaseH-like_sf"/>
</dbReference>
<keyword evidence="9 14" id="KW-0540">Nuclease</keyword>
<evidence type="ECO:0000256" key="14">
    <source>
        <dbReference type="HAMAP-Rule" id="MF_00052"/>
    </source>
</evidence>
<dbReference type="InterPro" id="IPR036397">
    <property type="entry name" value="RNaseH_sf"/>
</dbReference>
<feature type="binding site" evidence="14 15">
    <location>
        <position position="10"/>
    </location>
    <ligand>
        <name>a divalent metal cation</name>
        <dbReference type="ChEBI" id="CHEBI:60240"/>
    </ligand>
</feature>
<protein>
    <recommendedName>
        <fullName evidence="7 14">Ribonuclease HII</fullName>
        <shortName evidence="14">RNase HII</shortName>
        <ecNumber evidence="6 14">3.1.26.4</ecNumber>
    </recommendedName>
</protein>
<comment type="catalytic activity">
    <reaction evidence="1 14 15 16">
        <text>Endonucleolytic cleavage to 5'-phosphomonoester.</text>
        <dbReference type="EC" id="3.1.26.4"/>
    </reaction>
</comment>
<keyword evidence="10 14" id="KW-0479">Metal-binding</keyword>